<dbReference type="Proteomes" id="UP000248863">
    <property type="component" value="Unassembled WGS sequence"/>
</dbReference>
<dbReference type="EMBL" id="NPEU01000015">
    <property type="protein sequence ID" value="RAI41551.1"/>
    <property type="molecule type" value="Genomic_DNA"/>
</dbReference>
<gene>
    <name evidence="2" type="ORF">CH338_02865</name>
</gene>
<proteinExistence type="predicted"/>
<keyword evidence="3" id="KW-1185">Reference proteome</keyword>
<feature type="domain" description="Spore protein YkvP/CgeB glycosyl transferase-like" evidence="1">
    <location>
        <begin position="204"/>
        <end position="346"/>
    </location>
</feature>
<name>A0A327KT71_9BRAD</name>
<dbReference type="RefSeq" id="WP_111355529.1">
    <property type="nucleotide sequence ID" value="NZ_NPEU01000015.1"/>
</dbReference>
<dbReference type="GO" id="GO:0016740">
    <property type="term" value="F:transferase activity"/>
    <property type="evidence" value="ECO:0007669"/>
    <property type="project" value="UniProtKB-KW"/>
</dbReference>
<organism evidence="2 3">
    <name type="scientific">Rhodoplanes elegans</name>
    <dbReference type="NCBI Taxonomy" id="29408"/>
    <lineage>
        <taxon>Bacteria</taxon>
        <taxon>Pseudomonadati</taxon>
        <taxon>Pseudomonadota</taxon>
        <taxon>Alphaproteobacteria</taxon>
        <taxon>Hyphomicrobiales</taxon>
        <taxon>Nitrobacteraceae</taxon>
        <taxon>Rhodoplanes</taxon>
    </lineage>
</organism>
<dbReference type="Pfam" id="PF13524">
    <property type="entry name" value="Glyco_trans_1_2"/>
    <property type="match status" value="1"/>
</dbReference>
<dbReference type="Gene3D" id="3.40.50.2000">
    <property type="entry name" value="Glycogen Phosphorylase B"/>
    <property type="match status" value="1"/>
</dbReference>
<evidence type="ECO:0000259" key="1">
    <source>
        <dbReference type="Pfam" id="PF13524"/>
    </source>
</evidence>
<accession>A0A327KT71</accession>
<sequence>MKIVVFGLTVSSTWGNGHATLWRGLIAALAARGHHTTFFERDVPYYAANRDLAALPDGDLIIYRELPEIRARIDAALADADVAIVTSYCPDGPTAAAMVLDAARPVRVFYDLDTPVTLATLRDGDTVAYLPAGGLAGFDLVLSYTGGRALDELITRLHARRAAPLYGHVDPRVHHRVPPVAHYIADLSYLGTYASDRQPALETLLVQPATRRRARRFVIGGAQYPKEFPWSDNIWFVRHLPPAEHPAFFSSSRLTLNITRRAMAEMGWCPSGRLFEAAACGTAIVTDDWEGLETFFSPGTEVLIARQSEDIDAALALSDMEIARLGRAARDRVLDAHTAAHRAVAFEHLIEAAAAPGIAPVEGIAPAPADPVPSRAVEA</sequence>
<dbReference type="AlphaFoldDB" id="A0A327KT71"/>
<dbReference type="OrthoDB" id="9774625at2"/>
<keyword evidence="2" id="KW-0808">Transferase</keyword>
<reference evidence="2 3" key="1">
    <citation type="submission" date="2017-07" db="EMBL/GenBank/DDBJ databases">
        <title>Draft Genome Sequences of Select Purple Nonsulfur Bacteria.</title>
        <authorList>
            <person name="Lasarre B."/>
            <person name="Mckinlay J.B."/>
        </authorList>
    </citation>
    <scope>NUCLEOTIDE SEQUENCE [LARGE SCALE GENOMIC DNA]</scope>
    <source>
        <strain evidence="2 3">DSM 11907</strain>
    </source>
</reference>
<dbReference type="InterPro" id="IPR055259">
    <property type="entry name" value="YkvP/CgeB_Glyco_trans-like"/>
</dbReference>
<comment type="caution">
    <text evidence="2">The sequence shown here is derived from an EMBL/GenBank/DDBJ whole genome shotgun (WGS) entry which is preliminary data.</text>
</comment>
<evidence type="ECO:0000313" key="2">
    <source>
        <dbReference type="EMBL" id="RAI41551.1"/>
    </source>
</evidence>
<evidence type="ECO:0000313" key="3">
    <source>
        <dbReference type="Proteomes" id="UP000248863"/>
    </source>
</evidence>
<dbReference type="SUPFAM" id="SSF53756">
    <property type="entry name" value="UDP-Glycosyltransferase/glycogen phosphorylase"/>
    <property type="match status" value="1"/>
</dbReference>
<protein>
    <submittedName>
        <fullName evidence="2">Glycosyltransferase</fullName>
    </submittedName>
</protein>